<feature type="transmembrane region" description="Helical" evidence="1">
    <location>
        <begin position="91"/>
        <end position="112"/>
    </location>
</feature>
<evidence type="ECO:0000313" key="3">
    <source>
        <dbReference type="Proteomes" id="UP001519064"/>
    </source>
</evidence>
<keyword evidence="1" id="KW-0472">Membrane</keyword>
<evidence type="ECO:0000256" key="1">
    <source>
        <dbReference type="SAM" id="Phobius"/>
    </source>
</evidence>
<protein>
    <submittedName>
        <fullName evidence="2">DUF2975 domain-containing protein</fullName>
    </submittedName>
</protein>
<dbReference type="EMBL" id="JADKMA010000114">
    <property type="protein sequence ID" value="MBO8194182.1"/>
    <property type="molecule type" value="Genomic_DNA"/>
</dbReference>
<gene>
    <name evidence="2" type="ORF">ITI46_21330</name>
</gene>
<dbReference type="Proteomes" id="UP001519064">
    <property type="component" value="Unassembled WGS sequence"/>
</dbReference>
<feature type="transmembrane region" description="Helical" evidence="1">
    <location>
        <begin position="124"/>
        <end position="147"/>
    </location>
</feature>
<evidence type="ECO:0000313" key="2">
    <source>
        <dbReference type="EMBL" id="MBO8194182.1"/>
    </source>
</evidence>
<dbReference type="Pfam" id="PF11188">
    <property type="entry name" value="DUF2975"/>
    <property type="match status" value="1"/>
</dbReference>
<keyword evidence="3" id="KW-1185">Reference proteome</keyword>
<proteinExistence type="predicted"/>
<reference evidence="2 3" key="1">
    <citation type="submission" date="2020-11" db="EMBL/GenBank/DDBJ databases">
        <title>Streptomyces spirodelae sp. nov., isolated from duckweed.</title>
        <authorList>
            <person name="Saimee Y."/>
            <person name="Duangmal K."/>
        </authorList>
    </citation>
    <scope>NUCLEOTIDE SEQUENCE [LARGE SCALE GENOMIC DNA]</scope>
    <source>
        <strain evidence="2 3">S16-07</strain>
    </source>
</reference>
<comment type="caution">
    <text evidence="2">The sequence shown here is derived from an EMBL/GenBank/DDBJ whole genome shotgun (WGS) entry which is preliminary data.</text>
</comment>
<organism evidence="2 3">
    <name type="scientific">Streptomyces oryzae</name>
    <dbReference type="NCBI Taxonomy" id="1434886"/>
    <lineage>
        <taxon>Bacteria</taxon>
        <taxon>Bacillati</taxon>
        <taxon>Actinomycetota</taxon>
        <taxon>Actinomycetes</taxon>
        <taxon>Kitasatosporales</taxon>
        <taxon>Streptomycetaceae</taxon>
        <taxon>Streptomyces</taxon>
    </lineage>
</organism>
<accession>A0ABS3XGN3</accession>
<dbReference type="InterPro" id="IPR021354">
    <property type="entry name" value="DUF2975"/>
</dbReference>
<name>A0ABS3XGN3_9ACTN</name>
<keyword evidence="1" id="KW-1133">Transmembrane helix</keyword>
<dbReference type="RefSeq" id="WP_209241289.1">
    <property type="nucleotide sequence ID" value="NZ_JADKMA010000114.1"/>
</dbReference>
<keyword evidence="1" id="KW-0812">Transmembrane</keyword>
<sequence>MHRLFIAALRAGIAAAILAGFFGQIVVIPTTAANEVDRFPPYAPFAAPYVTVAILGVACVQVALAATWMLLTMVRRDAIFTPRAFRWVDTIIGAAIVATLLALGVAGHLAVAEIPSPNSDGMELIGATASALMCVGAGASFVMLVVIMRGLLRKATDLQTEIAEVV</sequence>
<feature type="transmembrane region" description="Helical" evidence="1">
    <location>
        <begin position="49"/>
        <end position="71"/>
    </location>
</feature>